<feature type="region of interest" description="Disordered" evidence="1">
    <location>
        <begin position="418"/>
        <end position="439"/>
    </location>
</feature>
<comment type="caution">
    <text evidence="3">The sequence shown here is derived from an EMBL/GenBank/DDBJ whole genome shotgun (WGS) entry which is preliminary data.</text>
</comment>
<feature type="region of interest" description="Disordered" evidence="1">
    <location>
        <begin position="320"/>
        <end position="340"/>
    </location>
</feature>
<keyword evidence="4" id="KW-1185">Reference proteome</keyword>
<reference evidence="3" key="1">
    <citation type="journal article" date="2019" name="Plant J.">
        <title>Chlorella vulgaris genome assembly and annotation reveals the molecular basis for metabolic acclimation to high light conditions.</title>
        <authorList>
            <person name="Cecchin M."/>
            <person name="Marcolungo L."/>
            <person name="Rossato M."/>
            <person name="Girolomoni L."/>
            <person name="Cosentino E."/>
            <person name="Cuine S."/>
            <person name="Li-Beisson Y."/>
            <person name="Delledonne M."/>
            <person name="Ballottari M."/>
        </authorList>
    </citation>
    <scope>NUCLEOTIDE SEQUENCE</scope>
    <source>
        <strain evidence="3">211/11P</strain>
    </source>
</reference>
<dbReference type="InterPro" id="IPR006816">
    <property type="entry name" value="ELMO_dom"/>
</dbReference>
<dbReference type="EMBL" id="SIDB01000002">
    <property type="protein sequence ID" value="KAI3436100.1"/>
    <property type="molecule type" value="Genomic_DNA"/>
</dbReference>
<accession>A0A9D4TWA7</accession>
<feature type="region of interest" description="Disordered" evidence="1">
    <location>
        <begin position="271"/>
        <end position="292"/>
    </location>
</feature>
<dbReference type="AlphaFoldDB" id="A0A9D4TWA7"/>
<dbReference type="Proteomes" id="UP001055712">
    <property type="component" value="Unassembled WGS sequence"/>
</dbReference>
<dbReference type="Pfam" id="PF04727">
    <property type="entry name" value="ELMO_CED12"/>
    <property type="match status" value="1"/>
</dbReference>
<sequence>MDPVTAASAAGGPGACGASNHSSLWAPPTAVYGNSLWLAEDASDDTAPSPLRMPLKTMESGASPATVPVMDEGLSSKWPSPLTAAADLAHLIAPSRSTCLATEPSSSWLVSAKQPASAGKDAGQASASSSPRIAAVHCSSSAAADAAEGFDDLGLGSLLSRLWWMAADAGMPAEPLPADAAAEVAAAKADDALQPAPPALASQLDIGFEVEAARWRTRPGSSSSSSSSSSSPGASSSACRASPAHLIAPAPPAFSDYPSPVAALGKACQASGSTSSCGSKRRHQSSEQPSEYEFLPELYPGLAPLGREGLTDKPLLSIYQQQQQQSATDHGLQQQQQTQEQAAKHTALQLEQLGAVQVGRDAARYAASPAYVLDCAGTDAWQPGLAGSSAATSHLKTWLVDSSHIELSFGKPAARCSTPAAAASSSGSPVSMHGDGSSTAALSSAAAGPVVPLIAFPVSPRPLAVADLAEQQLPEHTVGDSASGLYGQILQSLLRLDLSKPRRAVRASLRSQGTAAPARTLLQRLALGCFAGQAGNSRKGERERVHLLCLSRLPYSPDNPLHFQLFCCVCRGFTGGEPESACLVGDQPPWEVLGFSAANPAGDLGDTGLLCLLLLLLLLDRAPDLAARLLAASGVAAAQPGPQQQKQSPGFCLAEVAVEATGWVQRALAGGSLAKDGSFHRAEAFWLAAVDAFLTCWEEALAGQGRPGLQQDPPRLLLAVLHRAERQVGGMEE</sequence>
<gene>
    <name evidence="3" type="ORF">D9Q98_002158</name>
</gene>
<reference evidence="3" key="2">
    <citation type="submission" date="2020-11" db="EMBL/GenBank/DDBJ databases">
        <authorList>
            <person name="Cecchin M."/>
            <person name="Marcolungo L."/>
            <person name="Rossato M."/>
            <person name="Girolomoni L."/>
            <person name="Cosentino E."/>
            <person name="Cuine S."/>
            <person name="Li-Beisson Y."/>
            <person name="Delledonne M."/>
            <person name="Ballottari M."/>
        </authorList>
    </citation>
    <scope>NUCLEOTIDE SEQUENCE</scope>
    <source>
        <strain evidence="3">211/11P</strain>
        <tissue evidence="3">Whole cell</tissue>
    </source>
</reference>
<dbReference type="OrthoDB" id="10688454at2759"/>
<name>A0A9D4TWA7_CHLVU</name>
<feature type="domain" description="ELMO" evidence="2">
    <location>
        <begin position="549"/>
        <end position="671"/>
    </location>
</feature>
<feature type="region of interest" description="Disordered" evidence="1">
    <location>
        <begin position="215"/>
        <end position="239"/>
    </location>
</feature>
<organism evidence="3 4">
    <name type="scientific">Chlorella vulgaris</name>
    <name type="common">Green alga</name>
    <dbReference type="NCBI Taxonomy" id="3077"/>
    <lineage>
        <taxon>Eukaryota</taxon>
        <taxon>Viridiplantae</taxon>
        <taxon>Chlorophyta</taxon>
        <taxon>core chlorophytes</taxon>
        <taxon>Trebouxiophyceae</taxon>
        <taxon>Chlorellales</taxon>
        <taxon>Chlorellaceae</taxon>
        <taxon>Chlorella clade</taxon>
        <taxon>Chlorella</taxon>
    </lineage>
</organism>
<evidence type="ECO:0000256" key="1">
    <source>
        <dbReference type="SAM" id="MobiDB-lite"/>
    </source>
</evidence>
<evidence type="ECO:0000259" key="2">
    <source>
        <dbReference type="Pfam" id="PF04727"/>
    </source>
</evidence>
<proteinExistence type="predicted"/>
<evidence type="ECO:0000313" key="3">
    <source>
        <dbReference type="EMBL" id="KAI3436100.1"/>
    </source>
</evidence>
<protein>
    <recommendedName>
        <fullName evidence="2">ELMO domain-containing protein</fullName>
    </recommendedName>
</protein>
<evidence type="ECO:0000313" key="4">
    <source>
        <dbReference type="Proteomes" id="UP001055712"/>
    </source>
</evidence>
<feature type="compositionally biased region" description="Low complexity" evidence="1">
    <location>
        <begin position="219"/>
        <end position="238"/>
    </location>
</feature>